<dbReference type="AlphaFoldDB" id="A0A0U5GJS9"/>
<evidence type="ECO:0008006" key="3">
    <source>
        <dbReference type="Google" id="ProtNLM"/>
    </source>
</evidence>
<evidence type="ECO:0000313" key="1">
    <source>
        <dbReference type="EMBL" id="CEL11671.1"/>
    </source>
</evidence>
<dbReference type="EMBL" id="CDMC01000029">
    <property type="protein sequence ID" value="CEL11671.1"/>
    <property type="molecule type" value="Genomic_DNA"/>
</dbReference>
<dbReference type="OMA" id="DWHQLRH"/>
<gene>
    <name evidence="1" type="ORF">ASPCAL14771</name>
</gene>
<proteinExistence type="predicted"/>
<dbReference type="STRING" id="454130.A0A0U5GJS9"/>
<name>A0A0U5GJS9_ASPCI</name>
<protein>
    <recommendedName>
        <fullName evidence="3">F-box domain-containing protein</fullName>
    </recommendedName>
</protein>
<dbReference type="OrthoDB" id="5422579at2759"/>
<accession>A0A0U5GJS9</accession>
<sequence length="478" mass="54117">MARSLAHLPAEIIIIIASCLPNSGIKTLRLTCKTLCNTVRLRLDRAFLSANPLNITVFRAIADSETFRHGVRELIWDDARLIKDPWGEFHIADPREDVWADEESGTPLWFVDACKENIEDVEMRKILHVYCRRTPPEPVLLADQIASDHLPMRICWQYYQNLLQQQEDAIVFNKDAEAFVYALQRFPALRRVTVTAAAHGWIFSPLYETPMIRAFPRGFNYYIPRGWPNVPDGTHTLEAEPWEDEATREHYRGVCIAMHALAAHSQHHQMTELRLDAHTLETGLNCRIGCLRRTLAGAPDIQHIGLTTNVDSSLGSDSSVPGSAESREQLVPLHTIFPAETWRSLQHFGLSKFLVDKDDIVSFLSSLPDTLRSVHLGFPYFVDHGGTYGTLLEDMRDKLDWRSRPSSDRPVVTIALPTEYIQLGHAIWLDKEVGEFLYADGANPFWNRGSGVMQAGVVRDAFIPGVQWVPYDVWGGIA</sequence>
<reference evidence="2" key="1">
    <citation type="journal article" date="2016" name="Genome Announc.">
        <title>Draft genome sequences of fungus Aspergillus calidoustus.</title>
        <authorList>
            <person name="Horn F."/>
            <person name="Linde J."/>
            <person name="Mattern D.J."/>
            <person name="Walther G."/>
            <person name="Guthke R."/>
            <person name="Scherlach K."/>
            <person name="Martin K."/>
            <person name="Brakhage A.A."/>
            <person name="Petzke L."/>
            <person name="Valiante V."/>
        </authorList>
    </citation>
    <scope>NUCLEOTIDE SEQUENCE [LARGE SCALE GENOMIC DNA]</scope>
    <source>
        <strain evidence="2">SF006504</strain>
    </source>
</reference>
<dbReference type="Proteomes" id="UP000054771">
    <property type="component" value="Unassembled WGS sequence"/>
</dbReference>
<keyword evidence="2" id="KW-1185">Reference proteome</keyword>
<evidence type="ECO:0000313" key="2">
    <source>
        <dbReference type="Proteomes" id="UP000054771"/>
    </source>
</evidence>
<organism evidence="1 2">
    <name type="scientific">Aspergillus calidoustus</name>
    <dbReference type="NCBI Taxonomy" id="454130"/>
    <lineage>
        <taxon>Eukaryota</taxon>
        <taxon>Fungi</taxon>
        <taxon>Dikarya</taxon>
        <taxon>Ascomycota</taxon>
        <taxon>Pezizomycotina</taxon>
        <taxon>Eurotiomycetes</taxon>
        <taxon>Eurotiomycetidae</taxon>
        <taxon>Eurotiales</taxon>
        <taxon>Aspergillaceae</taxon>
        <taxon>Aspergillus</taxon>
        <taxon>Aspergillus subgen. Nidulantes</taxon>
    </lineage>
</organism>